<dbReference type="EMBL" id="JAEUBG010001129">
    <property type="protein sequence ID" value="KAH3686930.1"/>
    <property type="molecule type" value="Genomic_DNA"/>
</dbReference>
<dbReference type="GO" id="GO:0016042">
    <property type="term" value="P:lipid catabolic process"/>
    <property type="evidence" value="ECO:0007669"/>
    <property type="project" value="UniProtKB-UniRule"/>
</dbReference>
<dbReference type="Proteomes" id="UP000774326">
    <property type="component" value="Unassembled WGS sequence"/>
</dbReference>
<dbReference type="Pfam" id="PF11815">
    <property type="entry name" value="DUF3336"/>
    <property type="match status" value="1"/>
</dbReference>
<dbReference type="InterPro" id="IPR021771">
    <property type="entry name" value="Triacylglycerol_lipase_N"/>
</dbReference>
<dbReference type="Pfam" id="PF01734">
    <property type="entry name" value="Patatin"/>
    <property type="match status" value="1"/>
</dbReference>
<dbReference type="AlphaFoldDB" id="A0A9P8TQ50"/>
<sequence>MDESFVNEDHLIAFRKALELLLNLNKQSQNYHQWIDNALKLDEYLNLNQWKLKKFFYYYDYHTILITTQTLQKLTAQGRTEELMLTLNNCLRSNFAGTENAVIYSQTYYGTKAIVEEYNSQVQKSLLCIIDDLTLPSVLKYQFFKNISSNFGKSTLCLSGGACFAYNHFGVIKALLDQDLLPDIISGTSGGGIVAALTATRTNKELKELIKPELANRITACSDPFSVSTRRLITTGAKYDAVDWARKAMFFTRGSMTFKEAYQRTGKVLNISTVPADPHSPVILCNHITSPNCVIWSAVLASSAVPGVLKPVVLMNKDPHTGVLSPFAFGSRFKDGSLRTDIPLESLNTYFNTKFSIVSQVNPHISIFQYSPRGSVGSPVLRRKVGLRGGFVAAGLENYLKLENLKWFKLMRSLDLLPHVGEQDWSNVWLQKFSGTVTIYPRMKISDLYYILSDPTEERLEEMIRNGERATWPKLLFVRHRLDIERLILYGLKKYKGIVKGQRNGGHLGLAGASVETISPVVSEDEHNVLEQSKIIVDFDSRLQTDGLQLQKKFSNQLPTAGETKSDTEELSFDEQELEIDRLLSEDEHLDNLVA</sequence>
<evidence type="ECO:0000256" key="4">
    <source>
        <dbReference type="ARBA" id="ARBA00023098"/>
    </source>
</evidence>
<dbReference type="PANTHER" id="PTHR14226:SF66">
    <property type="entry name" value="TRIACYLGLYCEROL LIPASE PTL2"/>
    <property type="match status" value="1"/>
</dbReference>
<dbReference type="PANTHER" id="PTHR14226">
    <property type="entry name" value="NEUROPATHY TARGET ESTERASE/SWISS CHEESE D.MELANOGASTER"/>
    <property type="match status" value="1"/>
</dbReference>
<comment type="similarity">
    <text evidence="1">Belongs to the PLPL family.</text>
</comment>
<gene>
    <name evidence="7" type="ORF">WICPIJ_002091</name>
</gene>
<name>A0A9P8TQ50_WICPI</name>
<evidence type="ECO:0000256" key="1">
    <source>
        <dbReference type="ARBA" id="ARBA00006104"/>
    </source>
</evidence>
<accession>A0A9P8TQ50</accession>
<keyword evidence="4 5" id="KW-0443">Lipid metabolism</keyword>
<dbReference type="OrthoDB" id="15478at2759"/>
<organism evidence="7 8">
    <name type="scientific">Wickerhamomyces pijperi</name>
    <name type="common">Yeast</name>
    <name type="synonym">Pichia pijperi</name>
    <dbReference type="NCBI Taxonomy" id="599730"/>
    <lineage>
        <taxon>Eukaryota</taxon>
        <taxon>Fungi</taxon>
        <taxon>Dikarya</taxon>
        <taxon>Ascomycota</taxon>
        <taxon>Saccharomycotina</taxon>
        <taxon>Saccharomycetes</taxon>
        <taxon>Phaffomycetales</taxon>
        <taxon>Wickerhamomycetaceae</taxon>
        <taxon>Wickerhamomyces</taxon>
    </lineage>
</organism>
<proteinExistence type="inferred from homology"/>
<evidence type="ECO:0000313" key="8">
    <source>
        <dbReference type="Proteomes" id="UP000774326"/>
    </source>
</evidence>
<feature type="short sequence motif" description="GXSXG" evidence="5">
    <location>
        <begin position="187"/>
        <end position="191"/>
    </location>
</feature>
<feature type="active site" description="Proton acceptor" evidence="5">
    <location>
        <position position="335"/>
    </location>
</feature>
<dbReference type="CDD" id="cd07232">
    <property type="entry name" value="Pat_PLPL"/>
    <property type="match status" value="1"/>
</dbReference>
<dbReference type="SUPFAM" id="SSF52151">
    <property type="entry name" value="FabD/lysophospholipase-like"/>
    <property type="match status" value="1"/>
</dbReference>
<dbReference type="InterPro" id="IPR016035">
    <property type="entry name" value="Acyl_Trfase/lysoPLipase"/>
</dbReference>
<keyword evidence="3 5" id="KW-0442">Lipid degradation</keyword>
<comment type="caution">
    <text evidence="5">Lacks conserved residue(s) required for the propagation of feature annotation.</text>
</comment>
<dbReference type="PROSITE" id="PS51635">
    <property type="entry name" value="PNPLA"/>
    <property type="match status" value="1"/>
</dbReference>
<keyword evidence="2 5" id="KW-0378">Hydrolase</keyword>
<evidence type="ECO:0000256" key="2">
    <source>
        <dbReference type="ARBA" id="ARBA00022801"/>
    </source>
</evidence>
<reference evidence="7" key="1">
    <citation type="journal article" date="2021" name="Open Biol.">
        <title>Shared evolutionary footprints suggest mitochondrial oxidative damage underlies multiple complex I losses in fungi.</title>
        <authorList>
            <person name="Schikora-Tamarit M.A."/>
            <person name="Marcet-Houben M."/>
            <person name="Nosek J."/>
            <person name="Gabaldon T."/>
        </authorList>
    </citation>
    <scope>NUCLEOTIDE SEQUENCE</scope>
    <source>
        <strain evidence="7">CBS2887</strain>
    </source>
</reference>
<feature type="active site" description="Nucleophile" evidence="5">
    <location>
        <position position="189"/>
    </location>
</feature>
<protein>
    <recommendedName>
        <fullName evidence="6">PNPLA domain-containing protein</fullName>
    </recommendedName>
</protein>
<reference evidence="7" key="2">
    <citation type="submission" date="2021-01" db="EMBL/GenBank/DDBJ databases">
        <authorList>
            <person name="Schikora-Tamarit M.A."/>
        </authorList>
    </citation>
    <scope>NUCLEOTIDE SEQUENCE</scope>
    <source>
        <strain evidence="7">CBS2887</strain>
    </source>
</reference>
<dbReference type="GO" id="GO:0006641">
    <property type="term" value="P:triglyceride metabolic process"/>
    <property type="evidence" value="ECO:0007669"/>
    <property type="project" value="UniProtKB-ARBA"/>
</dbReference>
<evidence type="ECO:0000256" key="3">
    <source>
        <dbReference type="ARBA" id="ARBA00022963"/>
    </source>
</evidence>
<evidence type="ECO:0000256" key="5">
    <source>
        <dbReference type="PROSITE-ProRule" id="PRU01161"/>
    </source>
</evidence>
<dbReference type="GO" id="GO:0004806">
    <property type="term" value="F:triacylglycerol lipase activity"/>
    <property type="evidence" value="ECO:0007669"/>
    <property type="project" value="InterPro"/>
</dbReference>
<dbReference type="Gene3D" id="3.40.1090.10">
    <property type="entry name" value="Cytosolic phospholipase A2 catalytic domain"/>
    <property type="match status" value="2"/>
</dbReference>
<evidence type="ECO:0000313" key="7">
    <source>
        <dbReference type="EMBL" id="KAH3686930.1"/>
    </source>
</evidence>
<evidence type="ECO:0000259" key="6">
    <source>
        <dbReference type="PROSITE" id="PS51635"/>
    </source>
</evidence>
<feature type="domain" description="PNPLA" evidence="6">
    <location>
        <begin position="156"/>
        <end position="348"/>
    </location>
</feature>
<dbReference type="InterPro" id="IPR050301">
    <property type="entry name" value="NTE"/>
</dbReference>
<dbReference type="InterPro" id="IPR002641">
    <property type="entry name" value="PNPLA_dom"/>
</dbReference>
<comment type="caution">
    <text evidence="7">The sequence shown here is derived from an EMBL/GenBank/DDBJ whole genome shotgun (WGS) entry which is preliminary data.</text>
</comment>
<keyword evidence="8" id="KW-1185">Reference proteome</keyword>